<reference evidence="1 2" key="2">
    <citation type="journal article" date="2016" name="Genome Announc.">
        <title>Genome Sequence of Nitrosomonas communis Strain Nm2, a Mesophilic Ammonia-Oxidizing Bacterium Isolated from Mediterranean Soil.</title>
        <authorList>
            <person name="Kozlowski J.A."/>
            <person name="Kits K.D."/>
            <person name="Stein L.Y."/>
        </authorList>
    </citation>
    <scope>NUCLEOTIDE SEQUENCE [LARGE SCALE GENOMIC DNA]</scope>
    <source>
        <strain evidence="1 2">Nm2</strain>
    </source>
</reference>
<dbReference type="Proteomes" id="UP000034156">
    <property type="component" value="Chromosome"/>
</dbReference>
<dbReference type="PATRIC" id="fig|44574.3.peg.1011"/>
<dbReference type="AlphaFoldDB" id="A0A0F7KC69"/>
<evidence type="ECO:0000313" key="2">
    <source>
        <dbReference type="Proteomes" id="UP000034156"/>
    </source>
</evidence>
<name>A0A0F7KC69_9PROT</name>
<evidence type="ECO:0000313" key="1">
    <source>
        <dbReference type="EMBL" id="AKH37201.1"/>
    </source>
</evidence>
<keyword evidence="2" id="KW-1185">Reference proteome</keyword>
<sequence>MIGSDGEQKRWIKPIQLYCIRMLSRMNASKNGTRINRTTSFAMFQAKEVIMATRKNATKNKNNRQLMA</sequence>
<organism evidence="1 2">
    <name type="scientific">Nitrosomonas communis</name>
    <dbReference type="NCBI Taxonomy" id="44574"/>
    <lineage>
        <taxon>Bacteria</taxon>
        <taxon>Pseudomonadati</taxon>
        <taxon>Pseudomonadota</taxon>
        <taxon>Betaproteobacteria</taxon>
        <taxon>Nitrosomonadales</taxon>
        <taxon>Nitrosomonadaceae</taxon>
        <taxon>Nitrosomonas</taxon>
    </lineage>
</organism>
<reference evidence="2" key="1">
    <citation type="submission" date="2015-05" db="EMBL/GenBank/DDBJ databases">
        <title>Draft genome of Nitrosomonas communis strain Nm2.</title>
        <authorList>
            <person name="Kozlowski J.A."/>
            <person name="Kits K.D."/>
            <person name="Stein L.Y."/>
        </authorList>
    </citation>
    <scope>NUCLEOTIDE SEQUENCE [LARGE SCALE GENOMIC DNA]</scope>
    <source>
        <strain evidence="2">Nm2</strain>
    </source>
</reference>
<gene>
    <name evidence="1" type="ORF">AAW31_04235</name>
</gene>
<accession>A0A0F7KC69</accession>
<dbReference type="EMBL" id="CP011451">
    <property type="protein sequence ID" value="AKH37201.1"/>
    <property type="molecule type" value="Genomic_DNA"/>
</dbReference>
<proteinExistence type="predicted"/>
<dbReference type="KEGG" id="nco:AAW31_04235"/>
<protein>
    <submittedName>
        <fullName evidence="1">Uncharacterized protein</fullName>
    </submittedName>
</protein>